<sequence length="319" mass="34028">MSAKLAALQALAAQDVAESGIDLNEAVKGGGGGRLLPEGYAFGRLVEYIEFGNQPQEFQGQAKDPALEFTLGFALWGQGYQNDDGTPYTVRTYNTALSRNEKARAFKLFKLLNWKGTAKSFAQLLGEPFLVKIKHVPKSKTDPKIVSRIDLDGFLPPLDPVTRQPYPIPEAADELYRLFLWSRPTKEAWDSLYIEGEYEGKSKNRIQEQILAALDFQGSPLQQLLMASGVTALPTAAPATPAPRRGPCCPRGGSRRGPCPCGGPCPCRGSCGPCCGACCPFGSTGCGGDPCPCGRGPLSGPGWRASACDACRADSGCAF</sequence>
<keyword evidence="2" id="KW-1185">Reference proteome</keyword>
<reference evidence="1 2" key="1">
    <citation type="submission" date="2019-12" db="EMBL/GenBank/DDBJ databases">
        <title>The first sequenced Sphaerotilus natans bacteriophage genome is one of a kind - characterization and potential to control this filamentous bacterium in WWTP.</title>
        <authorList>
            <person name="Ferreira R."/>
            <person name="Amado R."/>
            <person name="Padrao J."/>
            <person name="Ferreira V."/>
            <person name="Dias N.M."/>
            <person name="Melo L.D.R."/>
            <person name="Azeredo J."/>
            <person name="Santos S.B."/>
            <person name="Nicolau A."/>
        </authorList>
    </citation>
    <scope>NUCLEOTIDE SEQUENCE [LARGE SCALE GENOMIC DNA]</scope>
</reference>
<gene>
    <name evidence="1" type="ORF">SnaR1_gp23</name>
</gene>
<evidence type="ECO:0000313" key="1">
    <source>
        <dbReference type="EMBL" id="QHJ75324.1"/>
    </source>
</evidence>
<protein>
    <submittedName>
        <fullName evidence="1">Uncharacterized protein</fullName>
    </submittedName>
</protein>
<evidence type="ECO:0000313" key="2">
    <source>
        <dbReference type="Proteomes" id="UP000464416"/>
    </source>
</evidence>
<dbReference type="Proteomes" id="UP000464416">
    <property type="component" value="Segment"/>
</dbReference>
<dbReference type="EMBL" id="MN844877">
    <property type="protein sequence ID" value="QHJ75324.1"/>
    <property type="molecule type" value="Genomic_DNA"/>
</dbReference>
<accession>A0A6B9SUL0</accession>
<proteinExistence type="predicted"/>
<organism evidence="1 2">
    <name type="scientific">Sphaerotilus phage vB_SnaP-R1</name>
    <dbReference type="NCBI Taxonomy" id="2696336"/>
    <lineage>
        <taxon>Viruses</taxon>
        <taxon>Duplodnaviria</taxon>
        <taxon>Heunggongvirae</taxon>
        <taxon>Uroviricota</taxon>
        <taxon>Caudoviricetes</taxon>
        <taxon>Autographivirales</taxon>
        <taxon>Autoscriptoviridae</taxon>
        <taxon>Natansvirus</taxon>
        <taxon>Natansvirus SnaPR1</taxon>
    </lineage>
</organism>
<name>A0A6B9SUL0_9CAUD</name>